<dbReference type="AlphaFoldDB" id="A0A1H6FDV9"/>
<keyword evidence="2 4" id="KW-0456">Lyase</keyword>
<dbReference type="EMBL" id="FMSV02000540">
    <property type="protein sequence ID" value="SEH07833.1"/>
    <property type="molecule type" value="Genomic_DNA"/>
</dbReference>
<reference evidence="4 5" key="1">
    <citation type="submission" date="2016-10" db="EMBL/GenBank/DDBJ databases">
        <authorList>
            <person name="de Groot N.N."/>
        </authorList>
    </citation>
    <scope>NUCLEOTIDE SEQUENCE [LARGE SCALE GENOMIC DNA]</scope>
    <source>
        <strain evidence="4">MBHS1</strain>
    </source>
</reference>
<dbReference type="GO" id="GO:0008738">
    <property type="term" value="F:L-fuculose-phosphate aldolase activity"/>
    <property type="evidence" value="ECO:0007669"/>
    <property type="project" value="UniProtKB-EC"/>
</dbReference>
<evidence type="ECO:0000313" key="4">
    <source>
        <dbReference type="EMBL" id="SEH07833.1"/>
    </source>
</evidence>
<dbReference type="EC" id="4.1.2.17" evidence="4"/>
<dbReference type="RefSeq" id="WP_103921444.1">
    <property type="nucleotide sequence ID" value="NZ_FMSV02000540.1"/>
</dbReference>
<dbReference type="InterPro" id="IPR036409">
    <property type="entry name" value="Aldolase_II/adducin_N_sf"/>
</dbReference>
<organism evidence="4 5">
    <name type="scientific">Candidatus Venteria ishoeyi</name>
    <dbReference type="NCBI Taxonomy" id="1899563"/>
    <lineage>
        <taxon>Bacteria</taxon>
        <taxon>Pseudomonadati</taxon>
        <taxon>Pseudomonadota</taxon>
        <taxon>Gammaproteobacteria</taxon>
        <taxon>Thiotrichales</taxon>
        <taxon>Thiotrichaceae</taxon>
        <taxon>Venteria</taxon>
    </lineage>
</organism>
<evidence type="ECO:0000256" key="1">
    <source>
        <dbReference type="ARBA" id="ARBA00022723"/>
    </source>
</evidence>
<dbReference type="GO" id="GO:0019323">
    <property type="term" value="P:pentose catabolic process"/>
    <property type="evidence" value="ECO:0007669"/>
    <property type="project" value="TreeGrafter"/>
</dbReference>
<dbReference type="GO" id="GO:0046872">
    <property type="term" value="F:metal ion binding"/>
    <property type="evidence" value="ECO:0007669"/>
    <property type="project" value="UniProtKB-KW"/>
</dbReference>
<protein>
    <submittedName>
        <fullName evidence="4">L-fuculose phosphate aldolase</fullName>
        <ecNumber evidence="4">4.1.2.17</ecNumber>
    </submittedName>
</protein>
<accession>A0A1H6FDV9</accession>
<dbReference type="PANTHER" id="PTHR22789:SF0">
    <property type="entry name" value="3-OXO-TETRONATE 4-PHOSPHATE DECARBOXYLASE-RELATED"/>
    <property type="match status" value="1"/>
</dbReference>
<evidence type="ECO:0000313" key="5">
    <source>
        <dbReference type="Proteomes" id="UP000236724"/>
    </source>
</evidence>
<proteinExistence type="predicted"/>
<dbReference type="SMART" id="SM01007">
    <property type="entry name" value="Aldolase_II"/>
    <property type="match status" value="1"/>
</dbReference>
<gene>
    <name evidence="4" type="primary">fucA</name>
    <name evidence="4" type="ORF">MBHS_03720</name>
</gene>
<dbReference type="InterPro" id="IPR001303">
    <property type="entry name" value="Aldolase_II/adducin_N"/>
</dbReference>
<dbReference type="SUPFAM" id="SSF53639">
    <property type="entry name" value="AraD/HMP-PK domain-like"/>
    <property type="match status" value="1"/>
</dbReference>
<evidence type="ECO:0000256" key="2">
    <source>
        <dbReference type="ARBA" id="ARBA00023239"/>
    </source>
</evidence>
<dbReference type="Proteomes" id="UP000236724">
    <property type="component" value="Unassembled WGS sequence"/>
</dbReference>
<dbReference type="OrthoDB" id="9805559at2"/>
<sequence length="186" mass="20705">MPILQEELITYYRWLRQYGLNDSHSGNASVRDGDNCWITPTGACADTLTSHQLIQSPLNYPPIQGASQDTALHLAVYNINPEAHAILHCHNPHTVAITMNGKDFEPIDLEGQYYFQKIPVLNIPYTEYAARAPQAVAAVLATQPLVVVRGHGVYAQASSLNLAYKWVCSVELSAKTLWLNKQFVIE</sequence>
<keyword evidence="5" id="KW-1185">Reference proteome</keyword>
<keyword evidence="1" id="KW-0479">Metal-binding</keyword>
<dbReference type="GO" id="GO:0005829">
    <property type="term" value="C:cytosol"/>
    <property type="evidence" value="ECO:0007669"/>
    <property type="project" value="TreeGrafter"/>
</dbReference>
<dbReference type="Gene3D" id="3.40.225.10">
    <property type="entry name" value="Class II aldolase/adducin N-terminal domain"/>
    <property type="match status" value="1"/>
</dbReference>
<evidence type="ECO:0000259" key="3">
    <source>
        <dbReference type="SMART" id="SM01007"/>
    </source>
</evidence>
<name>A0A1H6FDV9_9GAMM</name>
<dbReference type="Pfam" id="PF00596">
    <property type="entry name" value="Aldolase_II"/>
    <property type="match status" value="1"/>
</dbReference>
<dbReference type="InterPro" id="IPR050197">
    <property type="entry name" value="Aldolase_class_II_sugar_metab"/>
</dbReference>
<dbReference type="PANTHER" id="PTHR22789">
    <property type="entry name" value="FUCULOSE PHOSPHATE ALDOLASE"/>
    <property type="match status" value="1"/>
</dbReference>
<feature type="domain" description="Class II aldolase/adducin N-terminal" evidence="3">
    <location>
        <begin position="6"/>
        <end position="178"/>
    </location>
</feature>